<dbReference type="GO" id="GO:0016020">
    <property type="term" value="C:membrane"/>
    <property type="evidence" value="ECO:0007669"/>
    <property type="project" value="UniProtKB-SubCell"/>
</dbReference>
<protein>
    <submittedName>
        <fullName evidence="8">PAP2 superfamily protein</fullName>
    </submittedName>
</protein>
<dbReference type="Pfam" id="PF14378">
    <property type="entry name" value="PAP2_3"/>
    <property type="match status" value="1"/>
</dbReference>
<dbReference type="InterPro" id="IPR026841">
    <property type="entry name" value="Aur1/Ipt1"/>
</dbReference>
<dbReference type="Proteomes" id="UP000199699">
    <property type="component" value="Unassembled WGS sequence"/>
</dbReference>
<feature type="transmembrane region" description="Helical" evidence="6">
    <location>
        <begin position="65"/>
        <end position="82"/>
    </location>
</feature>
<evidence type="ECO:0000256" key="3">
    <source>
        <dbReference type="ARBA" id="ARBA00022989"/>
    </source>
</evidence>
<feature type="transmembrane region" description="Helical" evidence="6">
    <location>
        <begin position="303"/>
        <end position="323"/>
    </location>
</feature>
<keyword evidence="9" id="KW-1185">Reference proteome</keyword>
<organism evidence="8 9">
    <name type="scientific">Micromonospora nigra</name>
    <dbReference type="NCBI Taxonomy" id="145857"/>
    <lineage>
        <taxon>Bacteria</taxon>
        <taxon>Bacillati</taxon>
        <taxon>Actinomycetota</taxon>
        <taxon>Actinomycetes</taxon>
        <taxon>Micromonosporales</taxon>
        <taxon>Micromonosporaceae</taxon>
        <taxon>Micromonospora</taxon>
    </lineage>
</organism>
<comment type="subcellular location">
    <subcellularLocation>
        <location evidence="1">Membrane</location>
        <topology evidence="1">Multi-pass membrane protein</topology>
    </subcellularLocation>
</comment>
<feature type="transmembrane region" description="Helical" evidence="6">
    <location>
        <begin position="280"/>
        <end position="297"/>
    </location>
</feature>
<feature type="region of interest" description="Disordered" evidence="5">
    <location>
        <begin position="336"/>
        <end position="370"/>
    </location>
</feature>
<dbReference type="Gene3D" id="1.20.144.10">
    <property type="entry name" value="Phosphatidic acid phosphatase type 2/haloperoxidase"/>
    <property type="match status" value="1"/>
</dbReference>
<feature type="transmembrane region" description="Helical" evidence="6">
    <location>
        <begin position="193"/>
        <end position="210"/>
    </location>
</feature>
<dbReference type="AlphaFoldDB" id="A0A1C6REC8"/>
<keyword evidence="4 6" id="KW-0472">Membrane</keyword>
<reference evidence="8 9" key="1">
    <citation type="submission" date="2016-06" db="EMBL/GenBank/DDBJ databases">
        <authorList>
            <person name="Kjaerup R.B."/>
            <person name="Dalgaard T.S."/>
            <person name="Juul-Madsen H.R."/>
        </authorList>
    </citation>
    <scope>NUCLEOTIDE SEQUENCE [LARGE SCALE GENOMIC DNA]</scope>
    <source>
        <strain evidence="8 9">DSM 43818</strain>
    </source>
</reference>
<keyword evidence="2 6" id="KW-0812">Transmembrane</keyword>
<dbReference type="CDD" id="cd03386">
    <property type="entry name" value="PAP2_Aur1_like"/>
    <property type="match status" value="1"/>
</dbReference>
<feature type="transmembrane region" description="Helical" evidence="6">
    <location>
        <begin position="94"/>
        <end position="112"/>
    </location>
</feature>
<name>A0A1C6REC8_9ACTN</name>
<evidence type="ECO:0000256" key="5">
    <source>
        <dbReference type="SAM" id="MobiDB-lite"/>
    </source>
</evidence>
<evidence type="ECO:0000256" key="1">
    <source>
        <dbReference type="ARBA" id="ARBA00004141"/>
    </source>
</evidence>
<dbReference type="InterPro" id="IPR052185">
    <property type="entry name" value="IPC_Synthase-Related"/>
</dbReference>
<dbReference type="PANTHER" id="PTHR31310">
    <property type="match status" value="1"/>
</dbReference>
<keyword evidence="3 6" id="KW-1133">Transmembrane helix</keyword>
<dbReference type="STRING" id="145857.GA0070616_0719"/>
<evidence type="ECO:0000256" key="2">
    <source>
        <dbReference type="ARBA" id="ARBA00022692"/>
    </source>
</evidence>
<gene>
    <name evidence="8" type="ORF">GA0070616_0719</name>
</gene>
<proteinExistence type="predicted"/>
<feature type="transmembrane region" description="Helical" evidence="6">
    <location>
        <begin position="162"/>
        <end position="181"/>
    </location>
</feature>
<evidence type="ECO:0000313" key="9">
    <source>
        <dbReference type="Proteomes" id="UP000199699"/>
    </source>
</evidence>
<evidence type="ECO:0000256" key="6">
    <source>
        <dbReference type="SAM" id="Phobius"/>
    </source>
</evidence>
<dbReference type="InterPro" id="IPR036938">
    <property type="entry name" value="PAP2/HPO_sf"/>
</dbReference>
<feature type="transmembrane region" description="Helical" evidence="6">
    <location>
        <begin position="254"/>
        <end position="273"/>
    </location>
</feature>
<feature type="transmembrane region" description="Helical" evidence="6">
    <location>
        <begin position="42"/>
        <end position="59"/>
    </location>
</feature>
<feature type="domain" description="Inositolphosphotransferase Aur1/Ipt1" evidence="7">
    <location>
        <begin position="151"/>
        <end position="318"/>
    </location>
</feature>
<dbReference type="PANTHER" id="PTHR31310:SF7">
    <property type="entry name" value="PA-PHOSPHATASE RELATED-FAMILY PROTEIN DDB_G0268928"/>
    <property type="match status" value="1"/>
</dbReference>
<dbReference type="EMBL" id="FMHT01000003">
    <property type="protein sequence ID" value="SCL15404.1"/>
    <property type="molecule type" value="Genomic_DNA"/>
</dbReference>
<accession>A0A1C6REC8</accession>
<sequence>MVLRGSARGPPLTLTAMSAATDAQPPVRTDPPADPDGGRRRVVAMAIWSVAFVAGWLLIGLPTDPAYAFLWIWAGTIAWNSTRPWRSHLRFARDWVPVVLLLAVYNLSRGFADNGAVPHAYELIVADRLMFGWATGGEVPTVWLQQHLYQPEVRWWDVAVSWVYFSHFVVALAAAAVLWMRNRARWAAFMRRWAFLCATGLVTYFLYPAAPPWWAAQNGLLEEVARISTRGWKAFGMHGAGNLLNAGQIASNPVAAMPSLHTAFALFVVLFFLRQTRRRWWPLLLSYPLAMTFTLVYSGEHYVIDVLVGWAYVGMAFLFVGLAERWWAARQARRTPLPADGERDPAGETGTVPAGGAAERPTPAADPAVR</sequence>
<dbReference type="SUPFAM" id="SSF48317">
    <property type="entry name" value="Acid phosphatase/Vanadium-dependent haloperoxidase"/>
    <property type="match status" value="1"/>
</dbReference>
<evidence type="ECO:0000313" key="8">
    <source>
        <dbReference type="EMBL" id="SCL15404.1"/>
    </source>
</evidence>
<evidence type="ECO:0000259" key="7">
    <source>
        <dbReference type="Pfam" id="PF14378"/>
    </source>
</evidence>
<evidence type="ECO:0000256" key="4">
    <source>
        <dbReference type="ARBA" id="ARBA00023136"/>
    </source>
</evidence>